<protein>
    <submittedName>
        <fullName evidence="1">Uncharacterized protein</fullName>
    </submittedName>
</protein>
<sequence length="50" mass="5519">VDTRESLCDILGFHSSPNLGRYLGFPIKHCGASNQDLNFISERVKQNLAG</sequence>
<dbReference type="EMBL" id="PKMF04000259">
    <property type="protein sequence ID" value="KAK7840534.1"/>
    <property type="molecule type" value="Genomic_DNA"/>
</dbReference>
<name>A0AAW0KMV9_QUESU</name>
<accession>A0AAW0KMV9</accession>
<gene>
    <name evidence="1" type="ORF">CFP56_016604</name>
</gene>
<organism evidence="1 2">
    <name type="scientific">Quercus suber</name>
    <name type="common">Cork oak</name>
    <dbReference type="NCBI Taxonomy" id="58331"/>
    <lineage>
        <taxon>Eukaryota</taxon>
        <taxon>Viridiplantae</taxon>
        <taxon>Streptophyta</taxon>
        <taxon>Embryophyta</taxon>
        <taxon>Tracheophyta</taxon>
        <taxon>Spermatophyta</taxon>
        <taxon>Magnoliopsida</taxon>
        <taxon>eudicotyledons</taxon>
        <taxon>Gunneridae</taxon>
        <taxon>Pentapetalae</taxon>
        <taxon>rosids</taxon>
        <taxon>fabids</taxon>
        <taxon>Fagales</taxon>
        <taxon>Fagaceae</taxon>
        <taxon>Quercus</taxon>
    </lineage>
</organism>
<evidence type="ECO:0000313" key="2">
    <source>
        <dbReference type="Proteomes" id="UP000237347"/>
    </source>
</evidence>
<evidence type="ECO:0000313" key="1">
    <source>
        <dbReference type="EMBL" id="KAK7840534.1"/>
    </source>
</evidence>
<comment type="caution">
    <text evidence="1">The sequence shown here is derived from an EMBL/GenBank/DDBJ whole genome shotgun (WGS) entry which is preliminary data.</text>
</comment>
<proteinExistence type="predicted"/>
<feature type="non-terminal residue" evidence="1">
    <location>
        <position position="1"/>
    </location>
</feature>
<reference evidence="1 2" key="1">
    <citation type="journal article" date="2018" name="Sci. Data">
        <title>The draft genome sequence of cork oak.</title>
        <authorList>
            <person name="Ramos A.M."/>
            <person name="Usie A."/>
            <person name="Barbosa P."/>
            <person name="Barros P.M."/>
            <person name="Capote T."/>
            <person name="Chaves I."/>
            <person name="Simoes F."/>
            <person name="Abreu I."/>
            <person name="Carrasquinho I."/>
            <person name="Faro C."/>
            <person name="Guimaraes J.B."/>
            <person name="Mendonca D."/>
            <person name="Nobrega F."/>
            <person name="Rodrigues L."/>
            <person name="Saibo N.J.M."/>
            <person name="Varela M.C."/>
            <person name="Egas C."/>
            <person name="Matos J."/>
            <person name="Miguel C.M."/>
            <person name="Oliveira M.M."/>
            <person name="Ricardo C.P."/>
            <person name="Goncalves S."/>
        </authorList>
    </citation>
    <scope>NUCLEOTIDE SEQUENCE [LARGE SCALE GENOMIC DNA]</scope>
    <source>
        <strain evidence="2">cv. HL8</strain>
    </source>
</reference>
<dbReference type="Proteomes" id="UP000237347">
    <property type="component" value="Unassembled WGS sequence"/>
</dbReference>
<dbReference type="AlphaFoldDB" id="A0AAW0KMV9"/>
<keyword evidence="2" id="KW-1185">Reference proteome</keyword>